<keyword evidence="2" id="KW-1185">Reference proteome</keyword>
<organism evidence="1 2">
    <name type="scientific">Ameca splendens</name>
    <dbReference type="NCBI Taxonomy" id="208324"/>
    <lineage>
        <taxon>Eukaryota</taxon>
        <taxon>Metazoa</taxon>
        <taxon>Chordata</taxon>
        <taxon>Craniata</taxon>
        <taxon>Vertebrata</taxon>
        <taxon>Euteleostomi</taxon>
        <taxon>Actinopterygii</taxon>
        <taxon>Neopterygii</taxon>
        <taxon>Teleostei</taxon>
        <taxon>Neoteleostei</taxon>
        <taxon>Acanthomorphata</taxon>
        <taxon>Ovalentaria</taxon>
        <taxon>Atherinomorphae</taxon>
        <taxon>Cyprinodontiformes</taxon>
        <taxon>Goodeidae</taxon>
        <taxon>Ameca</taxon>
    </lineage>
</organism>
<dbReference type="EMBL" id="JAHRIP010039356">
    <property type="protein sequence ID" value="MEQ2296028.1"/>
    <property type="molecule type" value="Genomic_DNA"/>
</dbReference>
<sequence>MTPPCVPAPTNQHRVRISSSANHHLRLRFKELHSRTFSLFKLSCDLTNMSDYDFDNLICSTTYFVVDSRPPPSSANRRSARLAACRSNPSPTSLLRESGISLDLDLEPSHLAQLASYCLTTSTSASLAAQTLFS</sequence>
<name>A0ABV0YRN3_9TELE</name>
<comment type="caution">
    <text evidence="1">The sequence shown here is derived from an EMBL/GenBank/DDBJ whole genome shotgun (WGS) entry which is preliminary data.</text>
</comment>
<accession>A0ABV0YRN3</accession>
<evidence type="ECO:0000313" key="2">
    <source>
        <dbReference type="Proteomes" id="UP001469553"/>
    </source>
</evidence>
<evidence type="ECO:0000313" key="1">
    <source>
        <dbReference type="EMBL" id="MEQ2296028.1"/>
    </source>
</evidence>
<protein>
    <submittedName>
        <fullName evidence="1">Uncharacterized protein</fullName>
    </submittedName>
</protein>
<reference evidence="1 2" key="1">
    <citation type="submission" date="2021-06" db="EMBL/GenBank/DDBJ databases">
        <authorList>
            <person name="Palmer J.M."/>
        </authorList>
    </citation>
    <scope>NUCLEOTIDE SEQUENCE [LARGE SCALE GENOMIC DNA]</scope>
    <source>
        <strain evidence="1 2">AS_MEX2019</strain>
        <tissue evidence="1">Muscle</tissue>
    </source>
</reference>
<gene>
    <name evidence="1" type="ORF">AMECASPLE_020665</name>
</gene>
<dbReference type="Proteomes" id="UP001469553">
    <property type="component" value="Unassembled WGS sequence"/>
</dbReference>
<proteinExistence type="predicted"/>